<dbReference type="InterPro" id="IPR022040">
    <property type="entry name" value="MKT1_N"/>
</dbReference>
<name>A0A9W9CHD0_9PLEO</name>
<dbReference type="PANTHER" id="PTHR11081">
    <property type="entry name" value="FLAP ENDONUCLEASE FAMILY MEMBER"/>
    <property type="match status" value="1"/>
</dbReference>
<evidence type="ECO:0000256" key="2">
    <source>
        <dbReference type="ARBA" id="ARBA00024023"/>
    </source>
</evidence>
<dbReference type="Pfam" id="PF12247">
    <property type="entry name" value="MKT1_N"/>
    <property type="match status" value="1"/>
</dbReference>
<dbReference type="SMART" id="SM00484">
    <property type="entry name" value="XPGI"/>
    <property type="match status" value="1"/>
</dbReference>
<dbReference type="Pfam" id="PF12246">
    <property type="entry name" value="MKT1_C"/>
    <property type="match status" value="1"/>
</dbReference>
<gene>
    <name evidence="4" type="ORF">N0V83_010445</name>
</gene>
<dbReference type="OrthoDB" id="17262at2759"/>
<keyword evidence="1" id="KW-0810">Translation regulation</keyword>
<proteinExistence type="inferred from homology"/>
<dbReference type="EMBL" id="JAPEUY010000021">
    <property type="protein sequence ID" value="KAJ4362352.1"/>
    <property type="molecule type" value="Genomic_DNA"/>
</dbReference>
<dbReference type="GO" id="GO:0004518">
    <property type="term" value="F:nuclease activity"/>
    <property type="evidence" value="ECO:0007669"/>
    <property type="project" value="InterPro"/>
</dbReference>
<dbReference type="CDD" id="cd09902">
    <property type="entry name" value="H3TH_MKT1"/>
    <property type="match status" value="1"/>
</dbReference>
<evidence type="ECO:0000256" key="1">
    <source>
        <dbReference type="ARBA" id="ARBA00022845"/>
    </source>
</evidence>
<dbReference type="GO" id="GO:0006974">
    <property type="term" value="P:DNA damage response"/>
    <property type="evidence" value="ECO:0007669"/>
    <property type="project" value="UniProtKB-ARBA"/>
</dbReference>
<dbReference type="GO" id="GO:0003730">
    <property type="term" value="F:mRNA 3'-UTR binding"/>
    <property type="evidence" value="ECO:0007669"/>
    <property type="project" value="TreeGrafter"/>
</dbReference>
<dbReference type="Proteomes" id="UP001140560">
    <property type="component" value="Unassembled WGS sequence"/>
</dbReference>
<dbReference type="InterPro" id="IPR029060">
    <property type="entry name" value="PIN-like_dom_sf"/>
</dbReference>
<dbReference type="PANTHER" id="PTHR11081:SF32">
    <property type="entry name" value="POST-TRANSCRIPTIONAL REGULATOR MKT1"/>
    <property type="match status" value="1"/>
</dbReference>
<comment type="similarity">
    <text evidence="2">Belongs to the XPG/RAD2 endonuclease family.</text>
</comment>
<evidence type="ECO:0000313" key="4">
    <source>
        <dbReference type="EMBL" id="KAJ4362352.1"/>
    </source>
</evidence>
<dbReference type="InterPro" id="IPR037314">
    <property type="entry name" value="MKT1_H3TH"/>
</dbReference>
<dbReference type="InterPro" id="IPR006084">
    <property type="entry name" value="XPG/Rad2"/>
</dbReference>
<evidence type="ECO:0000313" key="5">
    <source>
        <dbReference type="Proteomes" id="UP001140560"/>
    </source>
</evidence>
<sequence>MIRDFAQWTATFSETSDLEQLNNCRVGIEAADYLSQRILNHARAKEPLVPALGGLPLALKQHIEEDLNTFQSVGIEPFFIFSGLDITKKDDPFRQKQDEATVNANAWNLYDSHQAEASVTKFGESTYVTPEDLFRALQSVLVERNVRFQVAPYSAWAQLAYLEKQNYVAAISGASDILLFDCDKVITNWDLEERQFRYTRREKCFADLEKFAGNVRITEDIFVDTCILAGTPFLPTLPNLTSANRSELLKPYSAIKMIMSNGNTGYSVVVNNHDDPRFKQTNYVDRYRKARLAVKNHPVYTDDGKIEPLNLSQLPNDAVQYLGQRLPDEIFHYMSRGLINPQILQWRTTCEVFEVPPMDGGESLEYKNLVSSKLVPLRTSAINLLSSTLHNWYRHKDLTQRCWFLDPNGKQQETTVRVERQSETPSLVDTWNVKEATFKQVVAQHKGCGHIGAAVLSLQDPDFVSKSVSKKDLKNVLSSTDEILYNSIWRFLALREYVDSSHKLTQWGKVLATVIAGLKGQAELEEAAVLAVELLRLGLLTADINMFPAYNGAPMRGSTKDQNSNMLVSRVAGLGTLRHKPIGFTGPLSQHLLGYNSIIDVVRRTLRDLVEVASTHMFLTGCCNRHADLPVISMKLPFLLPNNCALSIAVKSYLDELLSNDADPTSPETKARVVGTASKRYFPQSIDFSGDLQTAFELWDAVFDGVKNNGGGGAVPETTKKLWTETNEWLAARR</sequence>
<protein>
    <recommendedName>
        <fullName evidence="3">XPG-I domain-containing protein</fullName>
    </recommendedName>
</protein>
<accession>A0A9W9CHD0</accession>
<dbReference type="InterPro" id="IPR022039">
    <property type="entry name" value="MKT1_C"/>
</dbReference>
<organism evidence="4 5">
    <name type="scientific">Neocucurbitaria cava</name>
    <dbReference type="NCBI Taxonomy" id="798079"/>
    <lineage>
        <taxon>Eukaryota</taxon>
        <taxon>Fungi</taxon>
        <taxon>Dikarya</taxon>
        <taxon>Ascomycota</taxon>
        <taxon>Pezizomycotina</taxon>
        <taxon>Dothideomycetes</taxon>
        <taxon>Pleosporomycetidae</taxon>
        <taxon>Pleosporales</taxon>
        <taxon>Pleosporineae</taxon>
        <taxon>Cucurbitariaceae</taxon>
        <taxon>Neocucurbitaria</taxon>
    </lineage>
</organism>
<evidence type="ECO:0000259" key="3">
    <source>
        <dbReference type="SMART" id="SM00484"/>
    </source>
</evidence>
<dbReference type="Gene3D" id="3.40.50.1010">
    <property type="entry name" value="5'-nuclease"/>
    <property type="match status" value="1"/>
</dbReference>
<keyword evidence="5" id="KW-1185">Reference proteome</keyword>
<dbReference type="CDD" id="cd09858">
    <property type="entry name" value="PIN_MKT1"/>
    <property type="match status" value="1"/>
</dbReference>
<feature type="domain" description="XPG-I" evidence="3">
    <location>
        <begin position="142"/>
        <end position="217"/>
    </location>
</feature>
<dbReference type="SUPFAM" id="SSF88723">
    <property type="entry name" value="PIN domain-like"/>
    <property type="match status" value="1"/>
</dbReference>
<dbReference type="Pfam" id="PF00867">
    <property type="entry name" value="XPG_I"/>
    <property type="match status" value="1"/>
</dbReference>
<dbReference type="InterPro" id="IPR006086">
    <property type="entry name" value="XPG-I_dom"/>
</dbReference>
<reference evidence="4" key="1">
    <citation type="submission" date="2022-10" db="EMBL/GenBank/DDBJ databases">
        <title>Tapping the CABI collections for fungal endophytes: first genome assemblies for Collariella, Neodidymelliopsis, Ascochyta clinopodiicola, Didymella pomorum, Didymosphaeria variabile, Neocosmospora piperis and Neocucurbitaria cava.</title>
        <authorList>
            <person name="Hill R."/>
        </authorList>
    </citation>
    <scope>NUCLEOTIDE SEQUENCE</scope>
    <source>
        <strain evidence="4">IMI 356814</strain>
    </source>
</reference>
<comment type="caution">
    <text evidence="4">The sequence shown here is derived from an EMBL/GenBank/DDBJ whole genome shotgun (WGS) entry which is preliminary data.</text>
</comment>
<dbReference type="GO" id="GO:0006417">
    <property type="term" value="P:regulation of translation"/>
    <property type="evidence" value="ECO:0007669"/>
    <property type="project" value="UniProtKB-KW"/>
</dbReference>
<dbReference type="AlphaFoldDB" id="A0A9W9CHD0"/>